<name>A0AAW1SKN9_9CHLO</name>
<evidence type="ECO:0000259" key="2">
    <source>
        <dbReference type="PROSITE" id="PS50090"/>
    </source>
</evidence>
<dbReference type="Gene3D" id="1.10.246.220">
    <property type="match status" value="1"/>
</dbReference>
<dbReference type="Pfam" id="PF00249">
    <property type="entry name" value="Myb_DNA-binding"/>
    <property type="match status" value="1"/>
</dbReference>
<feature type="region of interest" description="Disordered" evidence="1">
    <location>
        <begin position="305"/>
        <end position="342"/>
    </location>
</feature>
<feature type="region of interest" description="Disordered" evidence="1">
    <location>
        <begin position="391"/>
        <end position="416"/>
    </location>
</feature>
<dbReference type="SMART" id="SM00717">
    <property type="entry name" value="SANT"/>
    <property type="match status" value="1"/>
</dbReference>
<dbReference type="CDD" id="cd11660">
    <property type="entry name" value="SANT_TRF"/>
    <property type="match status" value="1"/>
</dbReference>
<organism evidence="4 5">
    <name type="scientific">Elliptochloris bilobata</name>
    <dbReference type="NCBI Taxonomy" id="381761"/>
    <lineage>
        <taxon>Eukaryota</taxon>
        <taxon>Viridiplantae</taxon>
        <taxon>Chlorophyta</taxon>
        <taxon>core chlorophytes</taxon>
        <taxon>Trebouxiophyceae</taxon>
        <taxon>Trebouxiophyceae incertae sedis</taxon>
        <taxon>Elliptochloris clade</taxon>
        <taxon>Elliptochloris</taxon>
    </lineage>
</organism>
<evidence type="ECO:0000313" key="5">
    <source>
        <dbReference type="Proteomes" id="UP001445335"/>
    </source>
</evidence>
<dbReference type="InterPro" id="IPR009057">
    <property type="entry name" value="Homeodomain-like_sf"/>
</dbReference>
<sequence length="515" mass="53636">MALNGAVAWCLDLLLEDEGLEQQAVKTLLDRYCAGDVRALPKSSQCRVVLRLVHDGAAALAADLADHLSSLAAWSRDDPTGFPPGANLPQICPPPELVARVKASIVLAAAGENPQKGLEVLNQVYQGLVMDESGASQLELAQRNNLVEAIQSGNFGFELPPREALAGELLQFVAAARQALGPPFLKMVEHDVQQGLYQPSGLGEVGQKRARTGPEDDALQAAGVIADLQRTKGAAGAEPLNPALQGALQSILTMSNTPEMLAMLQAHVGAGGAARPMMWGTPGAEGGIPGMEMTPNGGMMMDPNAAGDANLAGGRPSMGGSGRGTPKQRGTGGPRRRNGRWSEQETATLIDLVRRNGKGKWKKILEDGREIFLNRTQVDLKDKWRNLERQHQVGPADCGPQDPPSGSAPQPPQPLALVDPATAAAAEHLAATAVQMHGVGMGVPAMDGMPPGHPGMPGQMPDMSGMGGVPLGVPPPEQQPDGQMGGPQMGVPQMAAPQMAAPQMAAPPPGYEGMV</sequence>
<reference evidence="4 5" key="1">
    <citation type="journal article" date="2024" name="Nat. Commun.">
        <title>Phylogenomics reveals the evolutionary origins of lichenization in chlorophyte algae.</title>
        <authorList>
            <person name="Puginier C."/>
            <person name="Libourel C."/>
            <person name="Otte J."/>
            <person name="Skaloud P."/>
            <person name="Haon M."/>
            <person name="Grisel S."/>
            <person name="Petersen M."/>
            <person name="Berrin J.G."/>
            <person name="Delaux P.M."/>
            <person name="Dal Grande F."/>
            <person name="Keller J."/>
        </authorList>
    </citation>
    <scope>NUCLEOTIDE SEQUENCE [LARGE SCALE GENOMIC DNA]</scope>
    <source>
        <strain evidence="4 5">SAG 245.80</strain>
    </source>
</reference>
<evidence type="ECO:0000256" key="1">
    <source>
        <dbReference type="SAM" id="MobiDB-lite"/>
    </source>
</evidence>
<evidence type="ECO:0000313" key="4">
    <source>
        <dbReference type="EMBL" id="KAK9846434.1"/>
    </source>
</evidence>
<dbReference type="EMBL" id="JALJOU010000001">
    <property type="protein sequence ID" value="KAK9846434.1"/>
    <property type="molecule type" value="Genomic_DNA"/>
</dbReference>
<feature type="domain" description="Myb-like" evidence="2">
    <location>
        <begin position="333"/>
        <end position="388"/>
    </location>
</feature>
<comment type="caution">
    <text evidence="4">The sequence shown here is derived from an EMBL/GenBank/DDBJ whole genome shotgun (WGS) entry which is preliminary data.</text>
</comment>
<dbReference type="Proteomes" id="UP001445335">
    <property type="component" value="Unassembled WGS sequence"/>
</dbReference>
<protein>
    <submittedName>
        <fullName evidence="4">Uncharacterized protein</fullName>
    </submittedName>
</protein>
<proteinExistence type="predicted"/>
<dbReference type="SUPFAM" id="SSF46689">
    <property type="entry name" value="Homeodomain-like"/>
    <property type="match status" value="1"/>
</dbReference>
<accession>A0AAW1SKN9</accession>
<dbReference type="InterPro" id="IPR001005">
    <property type="entry name" value="SANT/Myb"/>
</dbReference>
<gene>
    <name evidence="4" type="ORF">WJX81_003728</name>
</gene>
<dbReference type="PROSITE" id="PS51294">
    <property type="entry name" value="HTH_MYB"/>
    <property type="match status" value="1"/>
</dbReference>
<feature type="domain" description="HTH myb-type" evidence="3">
    <location>
        <begin position="333"/>
        <end position="392"/>
    </location>
</feature>
<dbReference type="PANTHER" id="PTHR46993">
    <property type="entry name" value="MYB TRANSCRIPTION FACTOR"/>
    <property type="match status" value="1"/>
</dbReference>
<dbReference type="PANTHER" id="PTHR46993:SF6">
    <property type="entry name" value="MYB TRANSCRIPTION FACTOR"/>
    <property type="match status" value="1"/>
</dbReference>
<evidence type="ECO:0000259" key="3">
    <source>
        <dbReference type="PROSITE" id="PS51294"/>
    </source>
</evidence>
<keyword evidence="5" id="KW-1185">Reference proteome</keyword>
<dbReference type="InterPro" id="IPR017930">
    <property type="entry name" value="Myb_dom"/>
</dbReference>
<dbReference type="PROSITE" id="PS50090">
    <property type="entry name" value="MYB_LIKE"/>
    <property type="match status" value="1"/>
</dbReference>
<dbReference type="AlphaFoldDB" id="A0AAW1SKN9"/>